<keyword evidence="2" id="KW-1185">Reference proteome</keyword>
<name>A0ACA9UNG0_BIOOC</name>
<reference evidence="1" key="1">
    <citation type="submission" date="2020-04" db="EMBL/GenBank/DDBJ databases">
        <authorList>
            <person name="Broberg M."/>
        </authorList>
    </citation>
    <scope>NUCLEOTIDE SEQUENCE</scope>
</reference>
<comment type="caution">
    <text evidence="1">The sequence shown here is derived from an EMBL/GenBank/DDBJ whole genome shotgun (WGS) entry which is preliminary data.</text>
</comment>
<evidence type="ECO:0000313" key="1">
    <source>
        <dbReference type="EMBL" id="CAG9954598.1"/>
    </source>
</evidence>
<evidence type="ECO:0000313" key="2">
    <source>
        <dbReference type="Proteomes" id="UP000836387"/>
    </source>
</evidence>
<reference evidence="1" key="2">
    <citation type="submission" date="2021-10" db="EMBL/GenBank/DDBJ databases">
        <authorList>
            <person name="Piombo E."/>
        </authorList>
    </citation>
    <scope>NUCLEOTIDE SEQUENCE</scope>
</reference>
<dbReference type="Proteomes" id="UP000836387">
    <property type="component" value="Unassembled WGS sequence"/>
</dbReference>
<dbReference type="EMBL" id="CADEHS020000572">
    <property type="protein sequence ID" value="CAG9954598.1"/>
    <property type="molecule type" value="Genomic_DNA"/>
</dbReference>
<accession>A0ACA9UNG0</accession>
<protein>
    <submittedName>
        <fullName evidence="1">Uncharacterized protein</fullName>
    </submittedName>
</protein>
<organism evidence="1 2">
    <name type="scientific">Clonostachys rosea f. rosea IK726</name>
    <dbReference type="NCBI Taxonomy" id="1349383"/>
    <lineage>
        <taxon>Eukaryota</taxon>
        <taxon>Fungi</taxon>
        <taxon>Dikarya</taxon>
        <taxon>Ascomycota</taxon>
        <taxon>Pezizomycotina</taxon>
        <taxon>Sordariomycetes</taxon>
        <taxon>Hypocreomycetidae</taxon>
        <taxon>Hypocreales</taxon>
        <taxon>Bionectriaceae</taxon>
        <taxon>Clonostachys</taxon>
    </lineage>
</organism>
<proteinExistence type="predicted"/>
<sequence>MRESPTKYQTHVQLIVVVGFDYAAWLQFLSFDRRRYRDHGPTRSLVVVLLVGKFHRHSIYAAVMQREFQNTDNRVGKGFAILGIYLFVIAYYGMLNSTTWLYGVEVLPIALRSKVMGIAAASHFIVNVGITEAGPAAFSTIKENYYYVFVGCSTFFLVIAWFFFKETRQKTLEEIAEAFGDQIVFADERQIVEEAAAEAKLEEVWLENGVRGGPSK</sequence>
<gene>
    <name evidence="1" type="ORF">CRV2_00020351</name>
</gene>